<dbReference type="InterPro" id="IPR005467">
    <property type="entry name" value="His_kinase_dom"/>
</dbReference>
<dbReference type="CDD" id="cd06225">
    <property type="entry name" value="HAMP"/>
    <property type="match status" value="1"/>
</dbReference>
<keyword evidence="6" id="KW-0808">Transferase</keyword>
<dbReference type="Pfam" id="PF00672">
    <property type="entry name" value="HAMP"/>
    <property type="match status" value="1"/>
</dbReference>
<name>A0ABS7DMX7_9FIRM</name>
<dbReference type="Gene3D" id="6.10.340.10">
    <property type="match status" value="1"/>
</dbReference>
<keyword evidence="5" id="KW-0597">Phosphoprotein</keyword>
<reference evidence="15 16" key="1">
    <citation type="submission" date="2021-03" db="EMBL/GenBank/DDBJ databases">
        <title>Caproiciproducens sp. nov. isolated from feces of cow.</title>
        <authorList>
            <person name="Choi J.-Y."/>
        </authorList>
    </citation>
    <scope>NUCLEOTIDE SEQUENCE [LARGE SCALE GENOMIC DNA]</scope>
    <source>
        <strain evidence="15 16">AGMB10547</strain>
    </source>
</reference>
<dbReference type="PANTHER" id="PTHR42713:SF2">
    <property type="entry name" value="TWO-COMPONENT SENSOR KINASE YESM"/>
    <property type="match status" value="1"/>
</dbReference>
<dbReference type="GO" id="GO:0016301">
    <property type="term" value="F:kinase activity"/>
    <property type="evidence" value="ECO:0007669"/>
    <property type="project" value="UniProtKB-KW"/>
</dbReference>
<dbReference type="InterPro" id="IPR051552">
    <property type="entry name" value="HptR"/>
</dbReference>
<keyword evidence="8 15" id="KW-0418">Kinase</keyword>
<evidence type="ECO:0000256" key="3">
    <source>
        <dbReference type="ARBA" id="ARBA00012438"/>
    </source>
</evidence>
<dbReference type="PROSITE" id="PS50109">
    <property type="entry name" value="HIS_KIN"/>
    <property type="match status" value="1"/>
</dbReference>
<keyword evidence="7 12" id="KW-0812">Transmembrane</keyword>
<keyword evidence="4" id="KW-1003">Cell membrane</keyword>
<keyword evidence="10" id="KW-0902">Two-component regulatory system</keyword>
<dbReference type="InterPro" id="IPR033479">
    <property type="entry name" value="dCache_1"/>
</dbReference>
<evidence type="ECO:0000256" key="1">
    <source>
        <dbReference type="ARBA" id="ARBA00000085"/>
    </source>
</evidence>
<evidence type="ECO:0000256" key="4">
    <source>
        <dbReference type="ARBA" id="ARBA00022475"/>
    </source>
</evidence>
<dbReference type="Proteomes" id="UP000719942">
    <property type="component" value="Unassembled WGS sequence"/>
</dbReference>
<evidence type="ECO:0000256" key="6">
    <source>
        <dbReference type="ARBA" id="ARBA00022679"/>
    </source>
</evidence>
<evidence type="ECO:0000256" key="5">
    <source>
        <dbReference type="ARBA" id="ARBA00022553"/>
    </source>
</evidence>
<dbReference type="InterPro" id="IPR003594">
    <property type="entry name" value="HATPase_dom"/>
</dbReference>
<feature type="domain" description="HAMP" evidence="14">
    <location>
        <begin position="321"/>
        <end position="373"/>
    </location>
</feature>
<evidence type="ECO:0000256" key="8">
    <source>
        <dbReference type="ARBA" id="ARBA00022777"/>
    </source>
</evidence>
<evidence type="ECO:0000256" key="12">
    <source>
        <dbReference type="SAM" id="Phobius"/>
    </source>
</evidence>
<dbReference type="SMART" id="SM00387">
    <property type="entry name" value="HATPase_c"/>
    <property type="match status" value="1"/>
</dbReference>
<evidence type="ECO:0000256" key="9">
    <source>
        <dbReference type="ARBA" id="ARBA00022989"/>
    </source>
</evidence>
<evidence type="ECO:0000259" key="13">
    <source>
        <dbReference type="PROSITE" id="PS50109"/>
    </source>
</evidence>
<sequence length="592" mass="67055">MRKILDKFLNIRFRNKMVLSYLFMALIPFAVFSIVSGLVFVNQAQQTAMDHTAQTINQVCDSIDVYIGTIEKTANYISIELNNNEFWKIQSEKDPKWKTQTANIKELLQNIAASHDEIAGILVATKNDLYVSTGMSRISRDSFQNESWYRQAEQTPEEIRLISDATGRNIVTNQDYSVDDVFSLTKAVRDPKTGEVLGVILFDIRHDIIKKSINSVTIGEKGFVFVTDTDNSIVYAPVNDVVYRVNPLWLSGSGNAFVTANIRGGNYQIHSEKSEYTGWRTVGVFSNDEVMASVNTIIYILFGCILVTVLIVLFSSFQLAETITKPINKLQTLMKQAEGGDLSVRFNSKYNDEIGELGLRFNHMIDQIGNLIHMVYVEQQNKRFAELKSLQEQIKPHFLYNTLDTISWMARDYGATDIVRLVDALTSMFRIGLSHGKDIISIREEISHVSNYLYIQKIRYKDKLNYQIEVDEKLAACKVPKLILQPLVENAIYHGVKEKRGGGTISVTVHRNGGLLVIKVHDDGAGIPADRVELLNHQLNSHTELDQKQSFGLFYIQERIQLCYGKEYGISIESREGEETTVTVILPADEDC</sequence>
<dbReference type="Pfam" id="PF06580">
    <property type="entry name" value="His_kinase"/>
    <property type="match status" value="1"/>
</dbReference>
<feature type="transmembrane region" description="Helical" evidence="12">
    <location>
        <begin position="21"/>
        <end position="41"/>
    </location>
</feature>
<accession>A0ABS7DMX7</accession>
<dbReference type="InterPro" id="IPR010559">
    <property type="entry name" value="Sig_transdc_His_kin_internal"/>
</dbReference>
<evidence type="ECO:0000259" key="14">
    <source>
        <dbReference type="PROSITE" id="PS50885"/>
    </source>
</evidence>
<dbReference type="InterPro" id="IPR003660">
    <property type="entry name" value="HAMP_dom"/>
</dbReference>
<dbReference type="Pfam" id="PF02518">
    <property type="entry name" value="HATPase_c"/>
    <property type="match status" value="1"/>
</dbReference>
<dbReference type="InterPro" id="IPR036890">
    <property type="entry name" value="HATPase_C_sf"/>
</dbReference>
<dbReference type="RefSeq" id="WP_219965039.1">
    <property type="nucleotide sequence ID" value="NZ_JAGFNZ010000002.1"/>
</dbReference>
<evidence type="ECO:0000256" key="2">
    <source>
        <dbReference type="ARBA" id="ARBA00004651"/>
    </source>
</evidence>
<feature type="domain" description="Histidine kinase" evidence="13">
    <location>
        <begin position="483"/>
        <end position="590"/>
    </location>
</feature>
<evidence type="ECO:0000256" key="7">
    <source>
        <dbReference type="ARBA" id="ARBA00022692"/>
    </source>
</evidence>
<dbReference type="Gene3D" id="3.30.450.20">
    <property type="entry name" value="PAS domain"/>
    <property type="match status" value="1"/>
</dbReference>
<dbReference type="SMART" id="SM00304">
    <property type="entry name" value="HAMP"/>
    <property type="match status" value="1"/>
</dbReference>
<dbReference type="SUPFAM" id="SSF55874">
    <property type="entry name" value="ATPase domain of HSP90 chaperone/DNA topoisomerase II/histidine kinase"/>
    <property type="match status" value="1"/>
</dbReference>
<comment type="subcellular location">
    <subcellularLocation>
        <location evidence="2">Cell membrane</location>
        <topology evidence="2">Multi-pass membrane protein</topology>
    </subcellularLocation>
</comment>
<evidence type="ECO:0000313" key="16">
    <source>
        <dbReference type="Proteomes" id="UP000719942"/>
    </source>
</evidence>
<dbReference type="Gene3D" id="3.30.565.10">
    <property type="entry name" value="Histidine kinase-like ATPase, C-terminal domain"/>
    <property type="match status" value="1"/>
</dbReference>
<dbReference type="Pfam" id="PF02743">
    <property type="entry name" value="dCache_1"/>
    <property type="match status" value="1"/>
</dbReference>
<comment type="catalytic activity">
    <reaction evidence="1">
        <text>ATP + protein L-histidine = ADP + protein N-phospho-L-histidine.</text>
        <dbReference type="EC" id="2.7.13.3"/>
    </reaction>
</comment>
<dbReference type="SUPFAM" id="SSF158472">
    <property type="entry name" value="HAMP domain-like"/>
    <property type="match status" value="1"/>
</dbReference>
<proteinExistence type="predicted"/>
<dbReference type="EC" id="2.7.13.3" evidence="3"/>
<evidence type="ECO:0000256" key="10">
    <source>
        <dbReference type="ARBA" id="ARBA00023012"/>
    </source>
</evidence>
<keyword evidence="16" id="KW-1185">Reference proteome</keyword>
<organism evidence="15 16">
    <name type="scientific">Caproiciproducens faecalis</name>
    <dbReference type="NCBI Taxonomy" id="2820301"/>
    <lineage>
        <taxon>Bacteria</taxon>
        <taxon>Bacillati</taxon>
        <taxon>Bacillota</taxon>
        <taxon>Clostridia</taxon>
        <taxon>Eubacteriales</taxon>
        <taxon>Acutalibacteraceae</taxon>
        <taxon>Caproiciproducens</taxon>
    </lineage>
</organism>
<feature type="transmembrane region" description="Helical" evidence="12">
    <location>
        <begin position="297"/>
        <end position="320"/>
    </location>
</feature>
<keyword evidence="9 12" id="KW-1133">Transmembrane helix</keyword>
<dbReference type="PANTHER" id="PTHR42713">
    <property type="entry name" value="HISTIDINE KINASE-RELATED"/>
    <property type="match status" value="1"/>
</dbReference>
<comment type="caution">
    <text evidence="15">The sequence shown here is derived from an EMBL/GenBank/DDBJ whole genome shotgun (WGS) entry which is preliminary data.</text>
</comment>
<dbReference type="EMBL" id="JAGFNZ010000002">
    <property type="protein sequence ID" value="MBW7572649.1"/>
    <property type="molecule type" value="Genomic_DNA"/>
</dbReference>
<evidence type="ECO:0000313" key="15">
    <source>
        <dbReference type="EMBL" id="MBW7572649.1"/>
    </source>
</evidence>
<gene>
    <name evidence="15" type="ORF">J5W02_07460</name>
</gene>
<keyword evidence="11 12" id="KW-0472">Membrane</keyword>
<evidence type="ECO:0000256" key="11">
    <source>
        <dbReference type="ARBA" id="ARBA00023136"/>
    </source>
</evidence>
<dbReference type="PROSITE" id="PS50885">
    <property type="entry name" value="HAMP"/>
    <property type="match status" value="1"/>
</dbReference>
<protein>
    <recommendedName>
        <fullName evidence="3">histidine kinase</fullName>
        <ecNumber evidence="3">2.7.13.3</ecNumber>
    </recommendedName>
</protein>